<name>A0A9P1HBP0_9PEZI</name>
<dbReference type="PANTHER" id="PTHR42693:SF33">
    <property type="entry name" value="ARYLSULFATASE"/>
    <property type="match status" value="1"/>
</dbReference>
<feature type="region of interest" description="Disordered" evidence="2">
    <location>
        <begin position="1"/>
        <end position="25"/>
    </location>
</feature>
<reference evidence="4" key="1">
    <citation type="submission" date="2022-11" db="EMBL/GenBank/DDBJ databases">
        <authorList>
            <person name="Scott C."/>
            <person name="Bruce N."/>
        </authorList>
    </citation>
    <scope>NUCLEOTIDE SEQUENCE</scope>
</reference>
<dbReference type="InterPro" id="IPR000917">
    <property type="entry name" value="Sulfatase_N"/>
</dbReference>
<evidence type="ECO:0000256" key="1">
    <source>
        <dbReference type="ARBA" id="ARBA00008779"/>
    </source>
</evidence>
<dbReference type="EMBL" id="CALLCH030000021">
    <property type="protein sequence ID" value="CAI4220207.1"/>
    <property type="molecule type" value="Genomic_DNA"/>
</dbReference>
<proteinExistence type="inferred from homology"/>
<evidence type="ECO:0000256" key="2">
    <source>
        <dbReference type="SAM" id="MobiDB-lite"/>
    </source>
</evidence>
<protein>
    <recommendedName>
        <fullName evidence="3">Sulfatase N-terminal domain-containing protein</fullName>
    </recommendedName>
</protein>
<dbReference type="AlphaFoldDB" id="A0A9P1HBP0"/>
<organism evidence="4 5">
    <name type="scientific">Parascedosporium putredinis</name>
    <dbReference type="NCBI Taxonomy" id="1442378"/>
    <lineage>
        <taxon>Eukaryota</taxon>
        <taxon>Fungi</taxon>
        <taxon>Dikarya</taxon>
        <taxon>Ascomycota</taxon>
        <taxon>Pezizomycotina</taxon>
        <taxon>Sordariomycetes</taxon>
        <taxon>Hypocreomycetidae</taxon>
        <taxon>Microascales</taxon>
        <taxon>Microascaceae</taxon>
        <taxon>Parascedosporium</taxon>
    </lineage>
</organism>
<dbReference type="OrthoDB" id="103349at2759"/>
<sequence length="418" mass="46640">MEQPPVDDSGLREKPNPPSVPKADAVSLTEVLVCREPTSDELSPDIRFPHPHSLTADIDGTYRQRFEPDYEDPTTEPGRFLETTTRALHVEDNAFLSNLPQPWYSSDGYADKLIEYLSERNEQDRTKPFFAYLPFSAPHWPLQAPKKNMNKYKGLYADGPEVLRRQRLERLQNLGIIAPTAVPHPVVGMAGEEDEHQWDRLDEDTRQKSARAMEAYAGMVDRMDWNVGRVLEYLKKTGQYENTLIMFMSDNGAEGASYEAAPILGDQMMAHIAKYYDNSLENIGRGNSFVWYGNYWAQAATAPSRLFKMFSTEGGCRVPLIVKPALQTRAGPGAETLATDSIITDAFCTVMDVVPTILELAGLQHPGKEYADYAAGFEIAGSGALRRGDYKVTFVPAPRGRSDGSSSTFAQILAKRKT</sequence>
<dbReference type="Pfam" id="PF00884">
    <property type="entry name" value="Sulfatase"/>
    <property type="match status" value="1"/>
</dbReference>
<dbReference type="Proteomes" id="UP000838763">
    <property type="component" value="Unassembled WGS sequence"/>
</dbReference>
<dbReference type="InterPro" id="IPR050738">
    <property type="entry name" value="Sulfatase"/>
</dbReference>
<keyword evidence="5" id="KW-1185">Reference proteome</keyword>
<evidence type="ECO:0000313" key="4">
    <source>
        <dbReference type="EMBL" id="CAI4220207.1"/>
    </source>
</evidence>
<evidence type="ECO:0000313" key="5">
    <source>
        <dbReference type="Proteomes" id="UP000838763"/>
    </source>
</evidence>
<dbReference type="GO" id="GO:0004065">
    <property type="term" value="F:arylsulfatase activity"/>
    <property type="evidence" value="ECO:0007669"/>
    <property type="project" value="TreeGrafter"/>
</dbReference>
<gene>
    <name evidence="4" type="ORF">PPNO1_LOCUS9747</name>
</gene>
<evidence type="ECO:0000259" key="3">
    <source>
        <dbReference type="Pfam" id="PF00884"/>
    </source>
</evidence>
<dbReference type="InterPro" id="IPR017850">
    <property type="entry name" value="Alkaline_phosphatase_core_sf"/>
</dbReference>
<dbReference type="PANTHER" id="PTHR42693">
    <property type="entry name" value="ARYLSULFATASE FAMILY MEMBER"/>
    <property type="match status" value="1"/>
</dbReference>
<accession>A0A9P1HBP0</accession>
<comment type="caution">
    <text evidence="4">The sequence shown here is derived from an EMBL/GenBank/DDBJ whole genome shotgun (WGS) entry which is preliminary data.</text>
</comment>
<dbReference type="Gene3D" id="3.40.720.10">
    <property type="entry name" value="Alkaline Phosphatase, subunit A"/>
    <property type="match status" value="1"/>
</dbReference>
<comment type="similarity">
    <text evidence="1">Belongs to the sulfatase family.</text>
</comment>
<feature type="domain" description="Sulfatase N-terminal" evidence="3">
    <location>
        <begin position="102"/>
        <end position="362"/>
    </location>
</feature>
<dbReference type="SUPFAM" id="SSF53649">
    <property type="entry name" value="Alkaline phosphatase-like"/>
    <property type="match status" value="1"/>
</dbReference>